<evidence type="ECO:0000313" key="3">
    <source>
        <dbReference type="Proteomes" id="UP000002033"/>
    </source>
</evidence>
<accession>D8JQ18</accession>
<reference evidence="1" key="1">
    <citation type="submission" date="2010-06" db="EMBL/GenBank/DDBJ databases">
        <title>Complete sequence of Hyphomicrobium denitrificans ATCC 51888.</title>
        <authorList>
            <consortium name="US DOE Joint Genome Institute"/>
            <person name="Lucas S."/>
            <person name="Copeland A."/>
            <person name="Lapidus A."/>
            <person name="Cheng J.-F."/>
            <person name="Bruce D."/>
            <person name="Goodwin L."/>
            <person name="Pitluck S."/>
            <person name="Held B."/>
            <person name="Detter J.C."/>
            <person name="Han C."/>
            <person name="Tapia R."/>
            <person name="Land M."/>
            <person name="Hauser L."/>
            <person name="Kyrpides N."/>
            <person name="Ivanova N."/>
            <person name="Brown P.J.B."/>
            <person name="Brun Y.V."/>
            <person name="Woyke T."/>
        </authorList>
    </citation>
    <scope>NUCLEOTIDE SEQUENCE</scope>
    <source>
        <strain evidence="1">ATCC 51888</strain>
    </source>
</reference>
<evidence type="ECO:0000313" key="2">
    <source>
        <dbReference type="EMBL" id="ADJ23344.1"/>
    </source>
</evidence>
<evidence type="ECO:0000313" key="1">
    <source>
        <dbReference type="EMBL" id="ADJ21939.1"/>
    </source>
</evidence>
<gene>
    <name evidence="1" type="ordered locus">Hden_0112</name>
    <name evidence="2" type="ordered locus">Hden_1532</name>
</gene>
<organism evidence="1 3">
    <name type="scientific">Hyphomicrobium denitrificans (strain ATCC 51888 / DSM 1869 / NCIMB 11706 / TK 0415)</name>
    <dbReference type="NCBI Taxonomy" id="582899"/>
    <lineage>
        <taxon>Bacteria</taxon>
        <taxon>Pseudomonadati</taxon>
        <taxon>Pseudomonadota</taxon>
        <taxon>Alphaproteobacteria</taxon>
        <taxon>Hyphomicrobiales</taxon>
        <taxon>Hyphomicrobiaceae</taxon>
        <taxon>Hyphomicrobium</taxon>
    </lineage>
</organism>
<dbReference type="AlphaFoldDB" id="D8JQ18"/>
<protein>
    <submittedName>
        <fullName evidence="1">Uncharacterized protein</fullName>
    </submittedName>
</protein>
<sequence>MTKNSDTLPAEQSAPKRSPYVYRCQKHNYVLETTAPKIGATLKIFCPICKDEWFAQHLTELENENPDAGKMVPVPNITQSKEG</sequence>
<dbReference type="EMBL" id="CP002083">
    <property type="protein sequence ID" value="ADJ23344.1"/>
    <property type="molecule type" value="Genomic_DNA"/>
</dbReference>
<reference evidence="3" key="2">
    <citation type="journal article" date="2011" name="J. Bacteriol.">
        <title>Genome sequences of eight morphologically diverse alphaproteobacteria.</title>
        <authorList>
            <consortium name="US DOE Joint Genome Institute"/>
            <person name="Brown P.J."/>
            <person name="Kysela D.T."/>
            <person name="Buechlein A."/>
            <person name="Hemmerich C."/>
            <person name="Brun Y.V."/>
        </authorList>
    </citation>
    <scope>NUCLEOTIDE SEQUENCE [LARGE SCALE GENOMIC DNA]</scope>
    <source>
        <strain evidence="3">ATCC 51888 / DSM 1869 / NCIB 11706 / TK 0415</strain>
    </source>
</reference>
<dbReference type="STRING" id="582899.Hden_0112"/>
<dbReference type="KEGG" id="hdn:Hden_1532"/>
<dbReference type="Proteomes" id="UP000002033">
    <property type="component" value="Chromosome"/>
</dbReference>
<keyword evidence="3" id="KW-1185">Reference proteome</keyword>
<proteinExistence type="predicted"/>
<dbReference type="HOGENOM" id="CLU_2537992_0_0_5"/>
<dbReference type="KEGG" id="hdn:Hden_0112"/>
<name>D8JQ18_HYPDA</name>
<dbReference type="EMBL" id="CP002083">
    <property type="protein sequence ID" value="ADJ21939.1"/>
    <property type="molecule type" value="Genomic_DNA"/>
</dbReference>